<dbReference type="InterPro" id="IPR035396">
    <property type="entry name" value="Bac_rhamnosid6H"/>
</dbReference>
<dbReference type="Pfam" id="PF08531">
    <property type="entry name" value="Bac_rhamnosid_N"/>
    <property type="match status" value="1"/>
</dbReference>
<dbReference type="GO" id="GO:0005975">
    <property type="term" value="P:carbohydrate metabolic process"/>
    <property type="evidence" value="ECO:0007669"/>
    <property type="project" value="InterPro"/>
</dbReference>
<name>A0A9D1G166_9FIRM</name>
<evidence type="ECO:0000259" key="7">
    <source>
        <dbReference type="Pfam" id="PF17390"/>
    </source>
</evidence>
<comment type="caution">
    <text evidence="8">The sequence shown here is derived from an EMBL/GenBank/DDBJ whole genome shotgun (WGS) entry which is preliminary data.</text>
</comment>
<dbReference type="InterPro" id="IPR008902">
    <property type="entry name" value="Rhamnosid_concanavalin"/>
</dbReference>
<dbReference type="PIRSF" id="PIRSF010631">
    <property type="entry name" value="A-rhamnsds"/>
    <property type="match status" value="1"/>
</dbReference>
<feature type="domain" description="Alpha-L-rhamnosidase six-hairpin glycosidase" evidence="6">
    <location>
        <begin position="420"/>
        <end position="769"/>
    </location>
</feature>
<organism evidence="8 9">
    <name type="scientific">Candidatus Alectryocaccomicrobium excrementavium</name>
    <dbReference type="NCBI Taxonomy" id="2840668"/>
    <lineage>
        <taxon>Bacteria</taxon>
        <taxon>Bacillati</taxon>
        <taxon>Bacillota</taxon>
        <taxon>Clostridia</taxon>
        <taxon>Candidatus Alectryocaccomicrobium</taxon>
    </lineage>
</organism>
<evidence type="ECO:0000313" key="9">
    <source>
        <dbReference type="Proteomes" id="UP000824140"/>
    </source>
</evidence>
<dbReference type="Gene3D" id="2.60.420.10">
    <property type="entry name" value="Maltose phosphorylase, domain 3"/>
    <property type="match status" value="1"/>
</dbReference>
<dbReference type="AlphaFoldDB" id="A0A9D1G166"/>
<evidence type="ECO:0000256" key="3">
    <source>
        <dbReference type="ARBA" id="ARBA00022801"/>
    </source>
</evidence>
<feature type="domain" description="Bacterial alpha-L-rhamnosidase N-terminal" evidence="5">
    <location>
        <begin position="136"/>
        <end position="308"/>
    </location>
</feature>
<comment type="catalytic activity">
    <reaction evidence="1">
        <text>Hydrolysis of terminal non-reducing alpha-L-rhamnose residues in alpha-L-rhamnosides.</text>
        <dbReference type="EC" id="3.2.1.40"/>
    </reaction>
</comment>
<reference evidence="8" key="1">
    <citation type="submission" date="2020-10" db="EMBL/GenBank/DDBJ databases">
        <authorList>
            <person name="Gilroy R."/>
        </authorList>
    </citation>
    <scope>NUCLEOTIDE SEQUENCE</scope>
    <source>
        <strain evidence="8">13766</strain>
    </source>
</reference>
<dbReference type="SUPFAM" id="SSF48208">
    <property type="entry name" value="Six-hairpin glycosidases"/>
    <property type="match status" value="1"/>
</dbReference>
<dbReference type="PANTHER" id="PTHR33307:SF6">
    <property type="entry name" value="ALPHA-RHAMNOSIDASE (EUROFUNG)-RELATED"/>
    <property type="match status" value="1"/>
</dbReference>
<dbReference type="GO" id="GO:0030596">
    <property type="term" value="F:alpha-L-rhamnosidase activity"/>
    <property type="evidence" value="ECO:0007669"/>
    <property type="project" value="UniProtKB-EC"/>
</dbReference>
<protein>
    <recommendedName>
        <fullName evidence="2">alpha-L-rhamnosidase</fullName>
        <ecNumber evidence="2">3.2.1.40</ecNumber>
    </recommendedName>
</protein>
<dbReference type="Pfam" id="PF17390">
    <property type="entry name" value="Bac_rhamnosid_C"/>
    <property type="match status" value="1"/>
</dbReference>
<sequence>MQIVTLRCDAMINPVGFAFDTPRLSWEVAGAGCNARQSAYRLQVALDDSFAAPLLDKRAESGESVNVPLALSLSPRTRYFWRVKVWNTAQEETPWSEAAYFETAKMDEPWRAQWIRSPENEGFPALRHAFHLESKPILRARAYACGVGLYHLYLNGERVGNEELTPNFNPYNHYLQYQTYDVTPLLRAGENAVGALLGNGYYKGRVSWPNMPRCTCLYGNELALIAELTVDYADGTQQVIVTDETWKASRSPLLRAEIYDGEVYDARLENPGWNAPGFDDSAWLNAARAGVDVALLQPRRSVPVRVIEERPAVRVLRTPKGEDVVDFGQNCAGWVRLSLSAPSGVEIRVQYGEALDKDGNFYRDNMRTALAEMVYTTREGVQDYAPLFTFFGFRYIRVTGWPGALSPEQFTQCVVHSDLERTGEFECSDARVNRLFENVIWGQRSNFVDVPTDCPQRDERMGWTGDTQVFAATGCINMLSDAFYRKYLYDVACEQSEVGYVPNVVPNFLKRVGQCHAPTTGWGDVATVVPWTLYLYYGDAGVLEKQYGSMKAWVDYMRAQDKDGSDLYGGFHLGDWLAQDTRNPDSLFGATPTGMLATAYYAYSAEIVSKAAKVLGKEEDARFYAGLARRVREAFRREYVSPNGRLTADTQTAPVIALKMDMLDPAHRPRTAHALEERLKIDNFHLTTGFLGTPHLCPVLSECGLNEYAYQLLLNTGFPSWLYAVERGATTIWERWNSIREDGSMGEVSMNSFNHYAYGSIAEWMYRYVAGLNPVESEPGFKRSRIAPMPNSMLAHARASIHTQYGLLACGWKLEGDTIEIDIDIPFNTTADILLPDADGVEIWENGSPMYSFSFARGSGHWHYAYKPNRRTIDKRVPKR</sequence>
<dbReference type="EMBL" id="DVJN01000195">
    <property type="protein sequence ID" value="HIS93366.1"/>
    <property type="molecule type" value="Genomic_DNA"/>
</dbReference>
<dbReference type="Pfam" id="PF25788">
    <property type="entry name" value="Ig_Rha78A_N"/>
    <property type="match status" value="1"/>
</dbReference>
<proteinExistence type="predicted"/>
<dbReference type="InterPro" id="IPR013737">
    <property type="entry name" value="Bac_rhamnosid_N"/>
</dbReference>
<gene>
    <name evidence="8" type="ORF">IAA84_10155</name>
</gene>
<accession>A0A9D1G166</accession>
<dbReference type="InterPro" id="IPR008928">
    <property type="entry name" value="6-hairpin_glycosidase_sf"/>
</dbReference>
<dbReference type="InterPro" id="IPR035398">
    <property type="entry name" value="Bac_rhamnosid_C"/>
</dbReference>
<reference evidence="8" key="2">
    <citation type="journal article" date="2021" name="PeerJ">
        <title>Extensive microbial diversity within the chicken gut microbiome revealed by metagenomics and culture.</title>
        <authorList>
            <person name="Gilroy R."/>
            <person name="Ravi A."/>
            <person name="Getino M."/>
            <person name="Pursley I."/>
            <person name="Horton D.L."/>
            <person name="Alikhan N.F."/>
            <person name="Baker D."/>
            <person name="Gharbi K."/>
            <person name="Hall N."/>
            <person name="Watson M."/>
            <person name="Adriaenssens E.M."/>
            <person name="Foster-Nyarko E."/>
            <person name="Jarju S."/>
            <person name="Secka A."/>
            <person name="Antonio M."/>
            <person name="Oren A."/>
            <person name="Chaudhuri R.R."/>
            <person name="La Ragione R."/>
            <person name="Hildebrand F."/>
            <person name="Pallen M.J."/>
        </authorList>
    </citation>
    <scope>NUCLEOTIDE SEQUENCE</scope>
    <source>
        <strain evidence="8">13766</strain>
    </source>
</reference>
<feature type="domain" description="Alpha-L-rhamnosidase concanavalin-like" evidence="4">
    <location>
        <begin position="317"/>
        <end position="416"/>
    </location>
</feature>
<evidence type="ECO:0000259" key="5">
    <source>
        <dbReference type="Pfam" id="PF08531"/>
    </source>
</evidence>
<dbReference type="Gene3D" id="1.50.10.10">
    <property type="match status" value="1"/>
</dbReference>
<evidence type="ECO:0000313" key="8">
    <source>
        <dbReference type="EMBL" id="HIS93366.1"/>
    </source>
</evidence>
<evidence type="ECO:0000256" key="1">
    <source>
        <dbReference type="ARBA" id="ARBA00001445"/>
    </source>
</evidence>
<dbReference type="Proteomes" id="UP000824140">
    <property type="component" value="Unassembled WGS sequence"/>
</dbReference>
<evidence type="ECO:0000259" key="4">
    <source>
        <dbReference type="Pfam" id="PF05592"/>
    </source>
</evidence>
<dbReference type="InterPro" id="IPR016007">
    <property type="entry name" value="Alpha_rhamnosid"/>
</dbReference>
<dbReference type="Pfam" id="PF17389">
    <property type="entry name" value="Bac_rhamnosid6H"/>
    <property type="match status" value="1"/>
</dbReference>
<dbReference type="PANTHER" id="PTHR33307">
    <property type="entry name" value="ALPHA-RHAMNOSIDASE (EUROFUNG)"/>
    <property type="match status" value="1"/>
</dbReference>
<keyword evidence="3 8" id="KW-0378">Hydrolase</keyword>
<feature type="domain" description="Alpha-L-rhamnosidase C-terminal" evidence="7">
    <location>
        <begin position="771"/>
        <end position="843"/>
    </location>
</feature>
<dbReference type="EC" id="3.2.1.40" evidence="2"/>
<evidence type="ECO:0000256" key="2">
    <source>
        <dbReference type="ARBA" id="ARBA00012652"/>
    </source>
</evidence>
<evidence type="ECO:0000259" key="6">
    <source>
        <dbReference type="Pfam" id="PF17389"/>
    </source>
</evidence>
<dbReference type="InterPro" id="IPR013783">
    <property type="entry name" value="Ig-like_fold"/>
</dbReference>
<dbReference type="Gene3D" id="2.60.120.260">
    <property type="entry name" value="Galactose-binding domain-like"/>
    <property type="match status" value="2"/>
</dbReference>
<dbReference type="InterPro" id="IPR012341">
    <property type="entry name" value="6hp_glycosidase-like_sf"/>
</dbReference>
<dbReference type="Pfam" id="PF05592">
    <property type="entry name" value="Bac_rhamnosid"/>
    <property type="match status" value="1"/>
</dbReference>
<dbReference type="Gene3D" id="2.60.40.10">
    <property type="entry name" value="Immunoglobulins"/>
    <property type="match status" value="1"/>
</dbReference>